<dbReference type="InterPro" id="IPR003439">
    <property type="entry name" value="ABC_transporter-like_ATP-bd"/>
</dbReference>
<feature type="transmembrane region" description="Helical" evidence="5">
    <location>
        <begin position="58"/>
        <end position="80"/>
    </location>
</feature>
<dbReference type="GO" id="GO:0005524">
    <property type="term" value="F:ATP binding"/>
    <property type="evidence" value="ECO:0007669"/>
    <property type="project" value="InterPro"/>
</dbReference>
<dbReference type="STRING" id="470826.SAMN04488027_102197"/>
<dbReference type="Pfam" id="PF00005">
    <property type="entry name" value="ABC_tran"/>
    <property type="match status" value="1"/>
</dbReference>
<dbReference type="AlphaFoldDB" id="A0A1G7UPV5"/>
<feature type="transmembrane region" description="Helical" evidence="5">
    <location>
        <begin position="26"/>
        <end position="52"/>
    </location>
</feature>
<feature type="transmembrane region" description="Helical" evidence="5">
    <location>
        <begin position="137"/>
        <end position="155"/>
    </location>
</feature>
<evidence type="ECO:0000256" key="5">
    <source>
        <dbReference type="SAM" id="Phobius"/>
    </source>
</evidence>
<keyword evidence="2 5" id="KW-0812">Transmembrane</keyword>
<dbReference type="Gene3D" id="1.20.1560.10">
    <property type="entry name" value="ABC transporter type 1, transmembrane domain"/>
    <property type="match status" value="1"/>
</dbReference>
<evidence type="ECO:0000256" key="4">
    <source>
        <dbReference type="ARBA" id="ARBA00023136"/>
    </source>
</evidence>
<dbReference type="InterPro" id="IPR036640">
    <property type="entry name" value="ABC1_TM_sf"/>
</dbReference>
<evidence type="ECO:0000313" key="8">
    <source>
        <dbReference type="EMBL" id="SDG49271.1"/>
    </source>
</evidence>
<evidence type="ECO:0000259" key="6">
    <source>
        <dbReference type="PROSITE" id="PS50893"/>
    </source>
</evidence>
<keyword evidence="9" id="KW-1185">Reference proteome</keyword>
<dbReference type="SUPFAM" id="SSF90123">
    <property type="entry name" value="ABC transporter transmembrane region"/>
    <property type="match status" value="1"/>
</dbReference>
<protein>
    <submittedName>
        <fullName evidence="8">ABC-type bacteriocin/lantibiotic exporter, contains an N-terminal double-glycine peptidase domain</fullName>
    </submittedName>
</protein>
<dbReference type="SUPFAM" id="SSF52540">
    <property type="entry name" value="P-loop containing nucleoside triphosphate hydrolases"/>
    <property type="match status" value="1"/>
</dbReference>
<keyword evidence="3 5" id="KW-1133">Transmembrane helix</keyword>
<evidence type="ECO:0000259" key="7">
    <source>
        <dbReference type="PROSITE" id="PS50929"/>
    </source>
</evidence>
<dbReference type="PROSITE" id="PS50893">
    <property type="entry name" value="ABC_TRANSPORTER_2"/>
    <property type="match status" value="1"/>
</dbReference>
<dbReference type="PANTHER" id="PTHR43394:SF4">
    <property type="entry name" value="TOXIN SECRETION ABC TRANSPORTER ATP-BINDING PROTEIN"/>
    <property type="match status" value="1"/>
</dbReference>
<reference evidence="8 9" key="1">
    <citation type="submission" date="2016-10" db="EMBL/GenBank/DDBJ databases">
        <authorList>
            <person name="de Groot N.N."/>
        </authorList>
    </citation>
    <scope>NUCLEOTIDE SEQUENCE [LARGE SCALE GENOMIC DNA]</scope>
    <source>
        <strain evidence="8 9">DSM 19803</strain>
    </source>
</reference>
<dbReference type="InterPro" id="IPR027417">
    <property type="entry name" value="P-loop_NTPase"/>
</dbReference>
<comment type="subcellular location">
    <subcellularLocation>
        <location evidence="1">Cell membrane</location>
        <topology evidence="1">Multi-pass membrane protein</topology>
    </subcellularLocation>
</comment>
<evidence type="ECO:0000256" key="2">
    <source>
        <dbReference type="ARBA" id="ARBA00022692"/>
    </source>
</evidence>
<dbReference type="InterPro" id="IPR039421">
    <property type="entry name" value="Type_1_exporter"/>
</dbReference>
<dbReference type="EMBL" id="FNCW01000002">
    <property type="protein sequence ID" value="SDG49271.1"/>
    <property type="molecule type" value="Genomic_DNA"/>
</dbReference>
<proteinExistence type="predicted"/>
<feature type="transmembrane region" description="Helical" evidence="5">
    <location>
        <begin position="161"/>
        <end position="181"/>
    </location>
</feature>
<evidence type="ECO:0000256" key="1">
    <source>
        <dbReference type="ARBA" id="ARBA00004651"/>
    </source>
</evidence>
<sequence length="553" mass="63100">MATDTKTPWIRLGRLLSLERKSVFKILFYAVFAGLVELGLPLGIQAIVNIIVGGSFNASVILLTGVVLFSVAFGGVLRYMQLRIGEDLQQRIFARSSFELIYRFPKMKYSALQNEYPPELANRFFDVMTIQKTLPKLLIEFSSAFIQIGFGLILLSLYHPFFVFFGFLLIALFYVIFKLSLKEGVKESLHESSYKYKTAHWIQEVARSIEGFKVSESFSYASQRNDETSLKYLNAREKHFRVLRFQFFKMIAFKVIVAAALLIVGGLLVINEQMNIGQFVAAEIIIVLMINSVEKLIQGLEDLYVLIAGLEKLGRVTDIPIEIQGGNKPLNKEQDFIFEYKNINLSLGNEKVLKNINTKIYPNDSILVQGTPGSGKSTLLRVLVGLIDNIEGNIFINDFNLKNIDLTYFRDFAGHYFPNNQTFEGTILENITLNNPDISMDYVQFLIKKLELSNFVKSQEQGLQTIIYSEGRHLPYTINKKIMIARAIASKPKLLVLKDPTQDLMEDETKKIIDFLSGPDRTWALVVVSTNELWKDKCNRFFYMDNGEMTINE</sequence>
<evidence type="ECO:0000256" key="3">
    <source>
        <dbReference type="ARBA" id="ARBA00022989"/>
    </source>
</evidence>
<dbReference type="GO" id="GO:0005886">
    <property type="term" value="C:plasma membrane"/>
    <property type="evidence" value="ECO:0007669"/>
    <property type="project" value="UniProtKB-SubCell"/>
</dbReference>
<dbReference type="GO" id="GO:0015421">
    <property type="term" value="F:ABC-type oligopeptide transporter activity"/>
    <property type="evidence" value="ECO:0007669"/>
    <property type="project" value="TreeGrafter"/>
</dbReference>
<keyword evidence="4 5" id="KW-0472">Membrane</keyword>
<dbReference type="OrthoDB" id="311344at2"/>
<gene>
    <name evidence="8" type="ORF">SAMN04488027_102197</name>
</gene>
<dbReference type="Proteomes" id="UP000199296">
    <property type="component" value="Unassembled WGS sequence"/>
</dbReference>
<dbReference type="GO" id="GO:0016887">
    <property type="term" value="F:ATP hydrolysis activity"/>
    <property type="evidence" value="ECO:0007669"/>
    <property type="project" value="InterPro"/>
</dbReference>
<dbReference type="Gene3D" id="3.40.50.300">
    <property type="entry name" value="P-loop containing nucleotide triphosphate hydrolases"/>
    <property type="match status" value="1"/>
</dbReference>
<accession>A0A1G7UPV5</accession>
<dbReference type="PROSITE" id="PS50929">
    <property type="entry name" value="ABC_TM1F"/>
    <property type="match status" value="1"/>
</dbReference>
<name>A0A1G7UPV5_9FLAO</name>
<evidence type="ECO:0000313" key="9">
    <source>
        <dbReference type="Proteomes" id="UP000199296"/>
    </source>
</evidence>
<feature type="transmembrane region" description="Helical" evidence="5">
    <location>
        <begin position="251"/>
        <end position="270"/>
    </location>
</feature>
<dbReference type="Pfam" id="PF00664">
    <property type="entry name" value="ABC_membrane"/>
    <property type="match status" value="1"/>
</dbReference>
<dbReference type="PANTHER" id="PTHR43394">
    <property type="entry name" value="ATP-DEPENDENT PERMEASE MDL1, MITOCHONDRIAL"/>
    <property type="match status" value="1"/>
</dbReference>
<organism evidence="8 9">
    <name type="scientific">Psychroflexus sediminis</name>
    <dbReference type="NCBI Taxonomy" id="470826"/>
    <lineage>
        <taxon>Bacteria</taxon>
        <taxon>Pseudomonadati</taxon>
        <taxon>Bacteroidota</taxon>
        <taxon>Flavobacteriia</taxon>
        <taxon>Flavobacteriales</taxon>
        <taxon>Flavobacteriaceae</taxon>
        <taxon>Psychroflexus</taxon>
    </lineage>
</organism>
<dbReference type="RefSeq" id="WP_093365252.1">
    <property type="nucleotide sequence ID" value="NZ_FNCW01000002.1"/>
</dbReference>
<feature type="domain" description="ABC transporter" evidence="6">
    <location>
        <begin position="338"/>
        <end position="551"/>
    </location>
</feature>
<feature type="domain" description="ABC transmembrane type-1" evidence="7">
    <location>
        <begin position="26"/>
        <end position="303"/>
    </location>
</feature>
<dbReference type="InterPro" id="IPR011527">
    <property type="entry name" value="ABC1_TM_dom"/>
</dbReference>